<dbReference type="GO" id="GO:0004930">
    <property type="term" value="F:G protein-coupled receptor activity"/>
    <property type="evidence" value="ECO:0007669"/>
    <property type="project" value="InterPro"/>
</dbReference>
<feature type="domain" description="G-protein coupled receptors family 1 profile" evidence="6">
    <location>
        <begin position="122"/>
        <end position="371"/>
    </location>
</feature>
<gene>
    <name evidence="7" type="primary">OR8U1</name>
    <name evidence="7" type="ORF">AMEX_G18926</name>
</gene>
<dbReference type="GO" id="GO:0004984">
    <property type="term" value="F:olfactory receptor activity"/>
    <property type="evidence" value="ECO:0007669"/>
    <property type="project" value="TreeGrafter"/>
</dbReference>
<evidence type="ECO:0000256" key="1">
    <source>
        <dbReference type="ARBA" id="ARBA00004370"/>
    </source>
</evidence>
<dbReference type="Pfam" id="PF00001">
    <property type="entry name" value="7tm_1"/>
    <property type="match status" value="1"/>
</dbReference>
<evidence type="ECO:0000256" key="3">
    <source>
        <dbReference type="ARBA" id="ARBA00022989"/>
    </source>
</evidence>
<keyword evidence="2 5" id="KW-0812">Transmembrane</keyword>
<evidence type="ECO:0000259" key="6">
    <source>
        <dbReference type="PROSITE" id="PS50262"/>
    </source>
</evidence>
<feature type="transmembrane region" description="Helical" evidence="5">
    <location>
        <begin position="223"/>
        <end position="246"/>
    </location>
</feature>
<sequence>MSRHTKLSAREKQNHKLLIKLHSLSALEHFPAVFTACYRLLLHVTAYYTHLCISSSLNMNTAQRYQAACTNLSLSSHNGTQPLLPWRPDVASCHFWNIVHNNVLSHVSILLICTFFLFSLVVNVYLLLGLEHSEALSWQPRYMLLRNLIVSDLLQTLTLAPSMLYCLFYRQTLSFSGWCLVQFFTATLAIITSLLTVASMALERFVYTCYGIHYLAIMTNGRMYLFLAFNWLLALMGASTSTILVLTGGATFGHVISGFVCEPEVIQAHIRCSLHFETFNKAFVGCLLIFCLLVFTFSYGRMYQEARHAQEPFQEDNIRARGTVAFYLGIFFLQLFPSTIKFITFFDKDMDSHLMMAVVVLLPPCVNPLAYGIRNVEVRQALERLWGLRKLKEKFFN</sequence>
<proteinExistence type="predicted"/>
<evidence type="ECO:0000313" key="8">
    <source>
        <dbReference type="Proteomes" id="UP000752171"/>
    </source>
</evidence>
<dbReference type="GO" id="GO:0016020">
    <property type="term" value="C:membrane"/>
    <property type="evidence" value="ECO:0007669"/>
    <property type="project" value="UniProtKB-SubCell"/>
</dbReference>
<evidence type="ECO:0000256" key="4">
    <source>
        <dbReference type="ARBA" id="ARBA00023136"/>
    </source>
</evidence>
<comment type="subcellular location">
    <subcellularLocation>
        <location evidence="1">Membrane</location>
    </subcellularLocation>
</comment>
<feature type="transmembrane region" description="Helical" evidence="5">
    <location>
        <begin position="352"/>
        <end position="373"/>
    </location>
</feature>
<dbReference type="InterPro" id="IPR000276">
    <property type="entry name" value="GPCR_Rhodpsn"/>
</dbReference>
<organism evidence="7 8">
    <name type="scientific">Astyanax mexicanus</name>
    <name type="common">Blind cave fish</name>
    <name type="synonym">Astyanax fasciatus mexicanus</name>
    <dbReference type="NCBI Taxonomy" id="7994"/>
    <lineage>
        <taxon>Eukaryota</taxon>
        <taxon>Metazoa</taxon>
        <taxon>Chordata</taxon>
        <taxon>Craniata</taxon>
        <taxon>Vertebrata</taxon>
        <taxon>Euteleostomi</taxon>
        <taxon>Actinopterygii</taxon>
        <taxon>Neopterygii</taxon>
        <taxon>Teleostei</taxon>
        <taxon>Ostariophysi</taxon>
        <taxon>Characiformes</taxon>
        <taxon>Characoidei</taxon>
        <taxon>Acestrorhamphidae</taxon>
        <taxon>Acestrorhamphinae</taxon>
        <taxon>Astyanax</taxon>
    </lineage>
</organism>
<dbReference type="InterPro" id="IPR017452">
    <property type="entry name" value="GPCR_Rhodpsn_7TM"/>
</dbReference>
<feature type="transmembrane region" description="Helical" evidence="5">
    <location>
        <begin position="148"/>
        <end position="168"/>
    </location>
</feature>
<name>A0A8T2LB63_ASTMX</name>
<keyword evidence="3 5" id="KW-1133">Transmembrane helix</keyword>
<dbReference type="CDD" id="cd00637">
    <property type="entry name" value="7tm_classA_rhodopsin-like"/>
    <property type="match status" value="1"/>
</dbReference>
<dbReference type="PANTHER" id="PTHR26451:SF905">
    <property type="entry name" value="OLFACTORY RECEPTOR 2G3-LIKE"/>
    <property type="match status" value="1"/>
</dbReference>
<evidence type="ECO:0000256" key="2">
    <source>
        <dbReference type="ARBA" id="ARBA00022692"/>
    </source>
</evidence>
<accession>A0A8T2LB63</accession>
<evidence type="ECO:0000313" key="7">
    <source>
        <dbReference type="EMBL" id="KAG9268037.1"/>
    </source>
</evidence>
<dbReference type="SUPFAM" id="SSF81321">
    <property type="entry name" value="Family A G protein-coupled receptor-like"/>
    <property type="match status" value="1"/>
</dbReference>
<feature type="transmembrane region" description="Helical" evidence="5">
    <location>
        <begin position="180"/>
        <end position="202"/>
    </location>
</feature>
<comment type="caution">
    <text evidence="7">The sequence shown here is derived from an EMBL/GenBank/DDBJ whole genome shotgun (WGS) entry which is preliminary data.</text>
</comment>
<protein>
    <submittedName>
        <fullName evidence="7">Olfactory receptor 2AG2-like</fullName>
    </submittedName>
</protein>
<feature type="transmembrane region" description="Helical" evidence="5">
    <location>
        <begin position="282"/>
        <end position="303"/>
    </location>
</feature>
<dbReference type="Gene3D" id="1.20.1070.10">
    <property type="entry name" value="Rhodopsin 7-helix transmembrane proteins"/>
    <property type="match status" value="1"/>
</dbReference>
<keyword evidence="7" id="KW-0675">Receptor</keyword>
<dbReference type="EMBL" id="JAICCE010000015">
    <property type="protein sequence ID" value="KAG9268037.1"/>
    <property type="molecule type" value="Genomic_DNA"/>
</dbReference>
<feature type="transmembrane region" description="Helical" evidence="5">
    <location>
        <begin position="324"/>
        <end position="346"/>
    </location>
</feature>
<dbReference type="AlphaFoldDB" id="A0A8T2LB63"/>
<evidence type="ECO:0000256" key="5">
    <source>
        <dbReference type="SAM" id="Phobius"/>
    </source>
</evidence>
<dbReference type="PRINTS" id="PR00237">
    <property type="entry name" value="GPCRRHODOPSN"/>
</dbReference>
<feature type="transmembrane region" description="Helical" evidence="5">
    <location>
        <begin position="107"/>
        <end position="128"/>
    </location>
</feature>
<feature type="transmembrane region" description="Helical" evidence="5">
    <location>
        <begin position="21"/>
        <end position="41"/>
    </location>
</feature>
<dbReference type="InterPro" id="IPR052921">
    <property type="entry name" value="GPCR1_Superfamily_Member"/>
</dbReference>
<dbReference type="PROSITE" id="PS50262">
    <property type="entry name" value="G_PROTEIN_RECEP_F1_2"/>
    <property type="match status" value="1"/>
</dbReference>
<reference evidence="7 8" key="1">
    <citation type="submission" date="2021-07" db="EMBL/GenBank/DDBJ databases">
        <authorList>
            <person name="Imarazene B."/>
            <person name="Zahm M."/>
            <person name="Klopp C."/>
            <person name="Cabau C."/>
            <person name="Beille S."/>
            <person name="Jouanno E."/>
            <person name="Castinel A."/>
            <person name="Lluch J."/>
            <person name="Gil L."/>
            <person name="Kuchtly C."/>
            <person name="Lopez Roques C."/>
            <person name="Donnadieu C."/>
            <person name="Parrinello H."/>
            <person name="Journot L."/>
            <person name="Du K."/>
            <person name="Schartl M."/>
            <person name="Retaux S."/>
            <person name="Guiguen Y."/>
        </authorList>
    </citation>
    <scope>NUCLEOTIDE SEQUENCE [LARGE SCALE GENOMIC DNA]</scope>
    <source>
        <strain evidence="7">Pach_M1</strain>
        <tissue evidence="7">Testis</tissue>
    </source>
</reference>
<dbReference type="Proteomes" id="UP000752171">
    <property type="component" value="Unassembled WGS sequence"/>
</dbReference>
<dbReference type="GO" id="GO:0005549">
    <property type="term" value="F:odorant binding"/>
    <property type="evidence" value="ECO:0007669"/>
    <property type="project" value="TreeGrafter"/>
</dbReference>
<dbReference type="PANTHER" id="PTHR26451">
    <property type="entry name" value="G_PROTEIN_RECEP_F1_2 DOMAIN-CONTAINING PROTEIN"/>
    <property type="match status" value="1"/>
</dbReference>
<keyword evidence="4 5" id="KW-0472">Membrane</keyword>